<reference evidence="2 3" key="1">
    <citation type="journal article" date="2011" name="Genome Biol.">
        <title>Comparative genome sequence analysis underscores mycoparasitism as the ancestral life style of Trichoderma.</title>
        <authorList>
            <person name="Kubicek C.P."/>
            <person name="Herrera-Estrella A."/>
            <person name="Seidl-Seiboth V."/>
            <person name="Martinez D.A."/>
            <person name="Druzhinina I.S."/>
            <person name="Thon M."/>
            <person name="Zeilinger S."/>
            <person name="Casas-Flores S."/>
            <person name="Horwitz B.A."/>
            <person name="Mukherjee P.K."/>
            <person name="Mukherjee M."/>
            <person name="Kredics L."/>
            <person name="Alcaraz L.D."/>
            <person name="Aerts A."/>
            <person name="Antal Z."/>
            <person name="Atanasova L."/>
            <person name="Cervantes-Badillo M.G."/>
            <person name="Challacombe J."/>
            <person name="Chertkov O."/>
            <person name="McCluskey K."/>
            <person name="Coulpier F."/>
            <person name="Deshpande N."/>
            <person name="von Doehren H."/>
            <person name="Ebbole D.J."/>
            <person name="Esquivel-Naranjo E.U."/>
            <person name="Fekete E."/>
            <person name="Flipphi M."/>
            <person name="Glaser F."/>
            <person name="Gomez-Rodriguez E.Y."/>
            <person name="Gruber S."/>
            <person name="Han C."/>
            <person name="Henrissat B."/>
            <person name="Hermosa R."/>
            <person name="Hernandez-Onate M."/>
            <person name="Karaffa L."/>
            <person name="Kosti I."/>
            <person name="Le Crom S."/>
            <person name="Lindquist E."/>
            <person name="Lucas S."/>
            <person name="Luebeck M."/>
            <person name="Luebeck P.S."/>
            <person name="Margeot A."/>
            <person name="Metz B."/>
            <person name="Misra M."/>
            <person name="Nevalainen H."/>
            <person name="Omann M."/>
            <person name="Packer N."/>
            <person name="Perrone G."/>
            <person name="Uresti-Rivera E.E."/>
            <person name="Salamov A."/>
            <person name="Schmoll M."/>
            <person name="Seiboth B."/>
            <person name="Shapiro H."/>
            <person name="Sukno S."/>
            <person name="Tamayo-Ramos J.A."/>
            <person name="Tisch D."/>
            <person name="Wiest A."/>
            <person name="Wilkinson H.H."/>
            <person name="Zhang M."/>
            <person name="Coutinho P.M."/>
            <person name="Kenerley C.M."/>
            <person name="Monte E."/>
            <person name="Baker S.E."/>
            <person name="Grigoriev I.V."/>
        </authorList>
    </citation>
    <scope>NUCLEOTIDE SEQUENCE [LARGE SCALE GENOMIC DNA]</scope>
    <source>
        <strain evidence="3">Gv29-8 / FGSC 10586</strain>
    </source>
</reference>
<comment type="caution">
    <text evidence="2">The sequence shown here is derived from an EMBL/GenBank/DDBJ whole genome shotgun (WGS) entry which is preliminary data.</text>
</comment>
<dbReference type="SMART" id="SM00028">
    <property type="entry name" value="TPR"/>
    <property type="match status" value="4"/>
</dbReference>
<dbReference type="InterPro" id="IPR019734">
    <property type="entry name" value="TPR_rpt"/>
</dbReference>
<dbReference type="InterPro" id="IPR053137">
    <property type="entry name" value="NLR-like"/>
</dbReference>
<dbReference type="Pfam" id="PF13401">
    <property type="entry name" value="AAA_22"/>
    <property type="match status" value="1"/>
</dbReference>
<gene>
    <name evidence="2" type="ORF">TRIVIDRAFT_113898</name>
</gene>
<organism evidence="2 3">
    <name type="scientific">Hypocrea virens (strain Gv29-8 / FGSC 10586)</name>
    <name type="common">Gliocladium virens</name>
    <name type="synonym">Trichoderma virens</name>
    <dbReference type="NCBI Taxonomy" id="413071"/>
    <lineage>
        <taxon>Eukaryota</taxon>
        <taxon>Fungi</taxon>
        <taxon>Dikarya</taxon>
        <taxon>Ascomycota</taxon>
        <taxon>Pezizomycotina</taxon>
        <taxon>Sordariomycetes</taxon>
        <taxon>Hypocreomycetidae</taxon>
        <taxon>Hypocreales</taxon>
        <taxon>Hypocreaceae</taxon>
        <taxon>Trichoderma</taxon>
    </lineage>
</organism>
<dbReference type="PRINTS" id="PR00381">
    <property type="entry name" value="KINESINLIGHT"/>
</dbReference>
<dbReference type="InParanoid" id="G9N7J3"/>
<evidence type="ECO:0000313" key="3">
    <source>
        <dbReference type="Proteomes" id="UP000007115"/>
    </source>
</evidence>
<dbReference type="AlphaFoldDB" id="G9N7J3"/>
<evidence type="ECO:0000313" key="2">
    <source>
        <dbReference type="EMBL" id="EHK16959.1"/>
    </source>
</evidence>
<dbReference type="GeneID" id="25786957"/>
<dbReference type="InterPro" id="IPR011990">
    <property type="entry name" value="TPR-like_helical_dom_sf"/>
</dbReference>
<dbReference type="RefSeq" id="XP_013951164.1">
    <property type="nucleotide sequence ID" value="XM_014095689.1"/>
</dbReference>
<feature type="non-terminal residue" evidence="2">
    <location>
        <position position="720"/>
    </location>
</feature>
<dbReference type="SUPFAM" id="SSF52540">
    <property type="entry name" value="P-loop containing nucleoside triphosphate hydrolases"/>
    <property type="match status" value="1"/>
</dbReference>
<evidence type="ECO:0000259" key="1">
    <source>
        <dbReference type="Pfam" id="PF13401"/>
    </source>
</evidence>
<dbReference type="NCBIfam" id="NF040586">
    <property type="entry name" value="FxSxx_TPR"/>
    <property type="match status" value="1"/>
</dbReference>
<sequence length="720" mass="82430">GHERRDISHSQFGDNTVIHQGNVHLHLPRRPARAEVVRVIPYPPNEDLVRRRGLIDRLDKLLPQTPGFHSAALWGLGGSGKTQIALDYAYRRCDDSNCCVFWVHADSEATFITDYKAIGQKLGVDESLDGSDLLNAVRSSIEAQPRWVIILDNADNLKLFGVDREEGMNERLSRYIPGGPQGTILWTSRDAHITGTLVGSSRGIEVSSMTRGEATALLAATRGDRLAVEDVGIDQLLEELQRLPLAVSQAGAYIRRTSMTIKEYLDLLTQGSSRWDLLKMNSFDRHRRPEVSNSVLETWKISTQKIREESELSYRILNVIAYLDSQDIPHELIVAASRYSVDEEGRAEQVHKLEVQQAVMRLVEFSFLDMRRGEGGLRIYEMHKLLQEAVRYGLWVQGPMEMAFSEITTRHNQPQNAEAYYSSIALQMVDDIFPVSKQDSWARCEQFIAHAIRVGEWAEISGKAVETSALLGRVSDFLYDRGRWREKEPVDRRALDLRREALGEEHPDTVISLSNLAITYHEQGRYDEAERLKNQVLDLRREILGEKHPNTIRSMVNIAATYYVQGRYDEAERLTKQGLDLQREILGEKHPSTIWSIAKLAAIYFAQDRLDEAMRLSKQGFDLQREILGEKHPDTIFSMTYLAAVYYTQGRYDKAERLQKQALDFQREVLGEKHPHTMRSMANLSAIYYRQGRYNEDERLKKQALDLKREVLGEKHPDTI</sequence>
<dbReference type="SUPFAM" id="SSF48452">
    <property type="entry name" value="TPR-like"/>
    <property type="match status" value="1"/>
</dbReference>
<feature type="non-terminal residue" evidence="2">
    <location>
        <position position="1"/>
    </location>
</feature>
<dbReference type="InterPro" id="IPR027417">
    <property type="entry name" value="P-loop_NTPase"/>
</dbReference>
<dbReference type="HOGENOM" id="CLU_000288_125_8_1"/>
<dbReference type="Gene3D" id="1.25.40.10">
    <property type="entry name" value="Tetratricopeptide repeat domain"/>
    <property type="match status" value="2"/>
</dbReference>
<dbReference type="OMA" id="MQTIEIR"/>
<dbReference type="GO" id="GO:0016887">
    <property type="term" value="F:ATP hydrolysis activity"/>
    <property type="evidence" value="ECO:0007669"/>
    <property type="project" value="InterPro"/>
</dbReference>
<dbReference type="EMBL" id="ABDF02000089">
    <property type="protein sequence ID" value="EHK16959.1"/>
    <property type="molecule type" value="Genomic_DNA"/>
</dbReference>
<proteinExistence type="predicted"/>
<dbReference type="OrthoDB" id="5986190at2759"/>
<dbReference type="eggNOG" id="KOG1840">
    <property type="taxonomic scope" value="Eukaryota"/>
</dbReference>
<dbReference type="Gene3D" id="3.40.50.300">
    <property type="entry name" value="P-loop containing nucleotide triphosphate hydrolases"/>
    <property type="match status" value="1"/>
</dbReference>
<keyword evidence="3" id="KW-1185">Reference proteome</keyword>
<name>G9N7J3_HYPVG</name>
<accession>G9N7J3</accession>
<dbReference type="VEuPathDB" id="FungiDB:TRIVIDRAFT_113898"/>
<protein>
    <recommendedName>
        <fullName evidence="1">ORC1/DEAH AAA+ ATPase domain-containing protein</fullName>
    </recommendedName>
</protein>
<dbReference type="STRING" id="413071.G9N7J3"/>
<dbReference type="Proteomes" id="UP000007115">
    <property type="component" value="Unassembled WGS sequence"/>
</dbReference>
<dbReference type="PANTHER" id="PTHR46082:SF6">
    <property type="entry name" value="AAA+ ATPASE DOMAIN-CONTAINING PROTEIN-RELATED"/>
    <property type="match status" value="1"/>
</dbReference>
<dbReference type="PANTHER" id="PTHR46082">
    <property type="entry name" value="ATP/GTP-BINDING PROTEIN-RELATED"/>
    <property type="match status" value="1"/>
</dbReference>
<dbReference type="InterPro" id="IPR049945">
    <property type="entry name" value="AAA_22"/>
</dbReference>
<feature type="domain" description="ORC1/DEAH AAA+ ATPase" evidence="1">
    <location>
        <begin position="71"/>
        <end position="167"/>
    </location>
</feature>
<dbReference type="Pfam" id="PF13424">
    <property type="entry name" value="TPR_12"/>
    <property type="match status" value="3"/>
</dbReference>